<reference evidence="1 2" key="1">
    <citation type="submission" date="2016-10" db="EMBL/GenBank/DDBJ databases">
        <authorList>
            <person name="Varghese N."/>
            <person name="Submissions S."/>
        </authorList>
    </citation>
    <scope>NUCLEOTIDE SEQUENCE [LARGE SCALE GENOMIC DNA]</scope>
    <source>
        <strain evidence="1 2">Nl1</strain>
    </source>
</reference>
<dbReference type="Proteomes" id="UP000183471">
    <property type="component" value="Unassembled WGS sequence"/>
</dbReference>
<evidence type="ECO:0000313" key="1">
    <source>
        <dbReference type="EMBL" id="SDQ60361.1"/>
    </source>
</evidence>
<gene>
    <name evidence="1" type="ORF">SAMN05216402_1508</name>
</gene>
<sequence length="29" mass="3363">MGRTLQSLHYVNLHSLLTRQPVQNMALIQ</sequence>
<evidence type="ECO:0000313" key="2">
    <source>
        <dbReference type="Proteomes" id="UP000183471"/>
    </source>
</evidence>
<comment type="caution">
    <text evidence="1">The sequence shown here is derived from an EMBL/GenBank/DDBJ whole genome shotgun (WGS) entry which is preliminary data.</text>
</comment>
<proteinExistence type="predicted"/>
<keyword evidence="2" id="KW-1185">Reference proteome</keyword>
<protein>
    <submittedName>
        <fullName evidence="1">Uncharacterized protein</fullName>
    </submittedName>
</protein>
<dbReference type="EMBL" id="FNKY01000001">
    <property type="protein sequence ID" value="SDQ60361.1"/>
    <property type="molecule type" value="Genomic_DNA"/>
</dbReference>
<name>A0ABY0TE24_9PROT</name>
<accession>A0ABY0TE24</accession>
<organism evidence="1 2">
    <name type="scientific">Nitrosospira multiformis</name>
    <dbReference type="NCBI Taxonomy" id="1231"/>
    <lineage>
        <taxon>Bacteria</taxon>
        <taxon>Pseudomonadati</taxon>
        <taxon>Pseudomonadota</taxon>
        <taxon>Betaproteobacteria</taxon>
        <taxon>Nitrosomonadales</taxon>
        <taxon>Nitrosomonadaceae</taxon>
        <taxon>Nitrosospira</taxon>
    </lineage>
</organism>